<evidence type="ECO:0000256" key="1">
    <source>
        <dbReference type="ARBA" id="ARBA00023860"/>
    </source>
</evidence>
<keyword evidence="5" id="KW-1185">Reference proteome</keyword>
<dbReference type="EMBL" id="RRYP01003024">
    <property type="protein sequence ID" value="TNV84215.1"/>
    <property type="molecule type" value="Genomic_DNA"/>
</dbReference>
<reference evidence="4" key="1">
    <citation type="submission" date="2019-06" db="EMBL/GenBank/DDBJ databases">
        <authorList>
            <person name="Zheng W."/>
        </authorList>
    </citation>
    <scope>NUCLEOTIDE SEQUENCE</scope>
    <source>
        <strain evidence="4">QDHG01</strain>
    </source>
</reference>
<comment type="caution">
    <text evidence="4">The sequence shown here is derived from an EMBL/GenBank/DDBJ whole genome shotgun (WGS) entry which is preliminary data.</text>
</comment>
<protein>
    <recommendedName>
        <fullName evidence="1">Casein kinase I</fullName>
    </recommendedName>
</protein>
<dbReference type="GO" id="GO:0004672">
    <property type="term" value="F:protein kinase activity"/>
    <property type="evidence" value="ECO:0007669"/>
    <property type="project" value="InterPro"/>
</dbReference>
<evidence type="ECO:0000313" key="4">
    <source>
        <dbReference type="EMBL" id="TNV84215.1"/>
    </source>
</evidence>
<name>A0A8J8T756_HALGN</name>
<sequence length="957" mass="111403">MESRERQNHPHSFGQQAPTQATNYANQQFQAQALPEYPMTVTVNSQAYSYVASKSSHEHFYVHQTLAHYIMVRTDKGGGGNSFMTKDSYYMTKIQRCQGFHTPIFYGEGYFQQKPYLKLEYLPLTVEEYLTNLGQITLPQLVQIGTEMLESLRELHQHGFLFNSINPNNFRVNLECQIKLIDYSRTTEYHANGRHRQRNAYGFQGEPYFASVRALQGFTVSRRDELESLAYVMMYLIDKESIPWLQLTSTRDIASMKQRFIENSKDCPPQFKGLHPFLWRAYSLGFKEEPDYDEFKYLLTFLVPRDPFPPGLNQSLEVMLQRTANNVLLEQIDQQNKDFQTINKKLRENKLKRVLIIVMKKESEQILNQARNSLQSLRTHMYEQRKQAQLLEDTLEKASQQIYKIVEIEMIEDSTLKIASSMSKVIEDKERRKGEMKEEVKNETIQSPNKIIAQEVQQETSYEKLEEVKQEIIEKMPQDNQITIQSRLNDFIDLLSCSDTQALVLEALSHVEDERNVYKKAIRQLILSGFKLKPCQDQNAYQIDKDQCIPFEQTLEAEFNICNDNDVNKSEEEYVKISDDHRTELTEEQTILMQGQLSDVQEQKLHLYFIQGGLSANFDSSIVSLRNYGFLDANSKVYLHKKIFCQKPIPQYFQNFDLMTRTLFLRSYKKNGAAGAIQLLQQQKIHDESFSTLGESTGSLMSTRLFRNSALFFEQQNDLVNLEMKLSFIKMQHGLIKFDEIQRYLFSNFQEYKEIVKMNNNKDLQQDIDAVIAFFRSPIFCNNPQSASFKVSLISKSIISIKDAVHSVLKEDMDKPLIQKKRRFHIIINSTDTLDEYLQNDQGSIIKNFISKKYPHNISYIILTISKIVKGDKKERVKNLLFEKVTGSGEGGKRYEWQVFSELESADYYLGIDVAYSYDNGAQVCLEEVKNPKDIFIRYLPSQSQTLINLNGNTLTL</sequence>
<dbReference type="PROSITE" id="PS50011">
    <property type="entry name" value="PROTEIN_KINASE_DOM"/>
    <property type="match status" value="1"/>
</dbReference>
<dbReference type="AlphaFoldDB" id="A0A8J8T756"/>
<dbReference type="SUPFAM" id="SSF56112">
    <property type="entry name" value="Protein kinase-like (PK-like)"/>
    <property type="match status" value="1"/>
</dbReference>
<proteinExistence type="predicted"/>
<dbReference type="PANTHER" id="PTHR11909">
    <property type="entry name" value="CASEIN KINASE-RELATED"/>
    <property type="match status" value="1"/>
</dbReference>
<dbReference type="GO" id="GO:0005524">
    <property type="term" value="F:ATP binding"/>
    <property type="evidence" value="ECO:0007669"/>
    <property type="project" value="InterPro"/>
</dbReference>
<feature type="coiled-coil region" evidence="2">
    <location>
        <begin position="329"/>
        <end position="401"/>
    </location>
</feature>
<dbReference type="InterPro" id="IPR000719">
    <property type="entry name" value="Prot_kinase_dom"/>
</dbReference>
<dbReference type="Proteomes" id="UP000785679">
    <property type="component" value="Unassembled WGS sequence"/>
</dbReference>
<accession>A0A8J8T756</accession>
<evidence type="ECO:0000259" key="3">
    <source>
        <dbReference type="PROSITE" id="PS50011"/>
    </source>
</evidence>
<organism evidence="4 5">
    <name type="scientific">Halteria grandinella</name>
    <dbReference type="NCBI Taxonomy" id="5974"/>
    <lineage>
        <taxon>Eukaryota</taxon>
        <taxon>Sar</taxon>
        <taxon>Alveolata</taxon>
        <taxon>Ciliophora</taxon>
        <taxon>Intramacronucleata</taxon>
        <taxon>Spirotrichea</taxon>
        <taxon>Stichotrichia</taxon>
        <taxon>Sporadotrichida</taxon>
        <taxon>Halteriidae</taxon>
        <taxon>Halteria</taxon>
    </lineage>
</organism>
<gene>
    <name evidence="4" type="ORF">FGO68_gene5006</name>
</gene>
<dbReference type="Gene3D" id="1.10.510.10">
    <property type="entry name" value="Transferase(Phosphotransferase) domain 1"/>
    <property type="match status" value="1"/>
</dbReference>
<dbReference type="InterPro" id="IPR050235">
    <property type="entry name" value="CK1_Ser-Thr_kinase"/>
</dbReference>
<feature type="domain" description="Protein kinase" evidence="3">
    <location>
        <begin position="37"/>
        <end position="302"/>
    </location>
</feature>
<evidence type="ECO:0000256" key="2">
    <source>
        <dbReference type="SAM" id="Coils"/>
    </source>
</evidence>
<dbReference type="InterPro" id="IPR011009">
    <property type="entry name" value="Kinase-like_dom_sf"/>
</dbReference>
<keyword evidence="2" id="KW-0175">Coiled coil</keyword>
<dbReference type="OrthoDB" id="5979581at2759"/>
<evidence type="ECO:0000313" key="5">
    <source>
        <dbReference type="Proteomes" id="UP000785679"/>
    </source>
</evidence>